<dbReference type="PANTHER" id="PTHR34039">
    <property type="entry name" value="UPF0102 PROTEIN YRAN"/>
    <property type="match status" value="1"/>
</dbReference>
<reference evidence="3 4" key="1">
    <citation type="submission" date="2018-12" db="EMBL/GenBank/DDBJ databases">
        <authorList>
            <consortium name="Pathogen Informatics"/>
        </authorList>
    </citation>
    <scope>NUCLEOTIDE SEQUENCE [LARGE SCALE GENOMIC DNA]</scope>
    <source>
        <strain evidence="3 4">NCTC12871</strain>
    </source>
</reference>
<dbReference type="OrthoDB" id="9794876at2"/>
<evidence type="ECO:0000256" key="2">
    <source>
        <dbReference type="HAMAP-Rule" id="MF_00048"/>
    </source>
</evidence>
<dbReference type="GO" id="GO:0003676">
    <property type="term" value="F:nucleic acid binding"/>
    <property type="evidence" value="ECO:0007669"/>
    <property type="project" value="InterPro"/>
</dbReference>
<keyword evidence="4" id="KW-1185">Reference proteome</keyword>
<gene>
    <name evidence="3" type="ORF">NCTC12871_00041</name>
</gene>
<dbReference type="NCBIfam" id="TIGR00252">
    <property type="entry name" value="YraN family protein"/>
    <property type="match status" value="1"/>
</dbReference>
<dbReference type="RefSeq" id="WP_126597890.1">
    <property type="nucleotide sequence ID" value="NZ_LR134510.1"/>
</dbReference>
<dbReference type="InterPro" id="IPR011856">
    <property type="entry name" value="tRNA_endonuc-like_dom_sf"/>
</dbReference>
<dbReference type="Gene3D" id="3.40.1350.10">
    <property type="match status" value="1"/>
</dbReference>
<dbReference type="SUPFAM" id="SSF52980">
    <property type="entry name" value="Restriction endonuclease-like"/>
    <property type="match status" value="1"/>
</dbReference>
<dbReference type="InterPro" id="IPR011335">
    <property type="entry name" value="Restrct_endonuc-II-like"/>
</dbReference>
<dbReference type="EMBL" id="LR134510">
    <property type="protein sequence ID" value="VEJ08639.1"/>
    <property type="molecule type" value="Genomic_DNA"/>
</dbReference>
<evidence type="ECO:0000313" key="4">
    <source>
        <dbReference type="Proteomes" id="UP000279799"/>
    </source>
</evidence>
<proteinExistence type="inferred from homology"/>
<evidence type="ECO:0000313" key="3">
    <source>
        <dbReference type="EMBL" id="VEJ08639.1"/>
    </source>
</evidence>
<dbReference type="NCBIfam" id="NF009150">
    <property type="entry name" value="PRK12497.1-3"/>
    <property type="match status" value="1"/>
</dbReference>
<protein>
    <recommendedName>
        <fullName evidence="2">UPF0102 protein NCTC12871_00041</fullName>
    </recommendedName>
</protein>
<dbReference type="Pfam" id="PF02021">
    <property type="entry name" value="UPF0102"/>
    <property type="match status" value="1"/>
</dbReference>
<dbReference type="KEGG" id="adp:NCTC12871_00041"/>
<accession>A0A448TRL2</accession>
<sequence>MLTALKKRFHRQQGLFFENAARQFLEHQGLRFIDKNVTFKGGELDLIMLDGETFVFVEVRQRSNANFGSAIESVDKQKQSCWLHAAELWLAQKHLSLEDADCRFDLIAFGKDIHDMEWLPNFLDD</sequence>
<organism evidence="3 4">
    <name type="scientific">Actinobacillus delphinicola</name>
    <dbReference type="NCBI Taxonomy" id="51161"/>
    <lineage>
        <taxon>Bacteria</taxon>
        <taxon>Pseudomonadati</taxon>
        <taxon>Pseudomonadota</taxon>
        <taxon>Gammaproteobacteria</taxon>
        <taxon>Pasteurellales</taxon>
        <taxon>Pasteurellaceae</taxon>
        <taxon>Actinobacillus</taxon>
    </lineage>
</organism>
<dbReference type="HAMAP" id="MF_00048">
    <property type="entry name" value="UPF0102"/>
    <property type="match status" value="1"/>
</dbReference>
<comment type="similarity">
    <text evidence="1 2">Belongs to the UPF0102 family.</text>
</comment>
<dbReference type="AlphaFoldDB" id="A0A448TRL2"/>
<name>A0A448TRL2_9PAST</name>
<dbReference type="PANTHER" id="PTHR34039:SF1">
    <property type="entry name" value="UPF0102 PROTEIN YRAN"/>
    <property type="match status" value="1"/>
</dbReference>
<dbReference type="Proteomes" id="UP000279799">
    <property type="component" value="Chromosome"/>
</dbReference>
<dbReference type="InterPro" id="IPR003509">
    <property type="entry name" value="UPF0102_YraN-like"/>
</dbReference>
<evidence type="ECO:0000256" key="1">
    <source>
        <dbReference type="ARBA" id="ARBA00006738"/>
    </source>
</evidence>